<evidence type="ECO:0000256" key="1">
    <source>
        <dbReference type="ARBA" id="ARBA00008814"/>
    </source>
</evidence>
<dbReference type="PANTHER" id="PTHR30535:SF34">
    <property type="entry name" value="MOLYBDATE-BINDING PROTEIN MOLA"/>
    <property type="match status" value="1"/>
</dbReference>
<evidence type="ECO:0000259" key="2">
    <source>
        <dbReference type="PROSITE" id="PS50983"/>
    </source>
</evidence>
<dbReference type="InterPro" id="IPR002491">
    <property type="entry name" value="ABC_transptr_periplasmic_BD"/>
</dbReference>
<reference evidence="3 4" key="1">
    <citation type="submission" date="2020-08" db="EMBL/GenBank/DDBJ databases">
        <title>Genome public.</title>
        <authorList>
            <person name="Liu C."/>
            <person name="Sun Q."/>
        </authorList>
    </citation>
    <scope>NUCLEOTIDE SEQUENCE [LARGE SCALE GENOMIC DNA]</scope>
    <source>
        <strain evidence="3 4">BX0805</strain>
    </source>
</reference>
<dbReference type="EMBL" id="JACOQH010000010">
    <property type="protein sequence ID" value="MBC5754772.1"/>
    <property type="molecule type" value="Genomic_DNA"/>
</dbReference>
<sequence>MAAVLLTSCGQKEDAGSLAVDENISASLTYDHRMQLDYAKEFAVDYYNDGLALITISDGSRFLVVPQKEEAPDDLDSDIVVLKQPVDHIYLVASATMDMFRSLDALDAISLSGTKKDGWYIDEARQAMDNGSILYAGKYSAPDYEQILDTGCNLSIQSTMIYHSPEIKENLEKFGIPVLVDHSSYETHPLGRTEWVKLYGALEGKEDVAEQVFAEQKDAVAAASDGENTGKTVAFFYITSNGSVNVRKSGDYVPKMIELAGGNYIFSDLGADTDASSSVNMQMEEFYARAKDADYLIYNSTIEGEVKSLDALLAKSDLLSDFKAVKDGNVFCTTQNLYQRSMELGTMTGDIHTMLEGEENADETYTFLFRLQ</sequence>
<dbReference type="Gene3D" id="3.40.50.1980">
    <property type="entry name" value="Nitrogenase molybdenum iron protein domain"/>
    <property type="match status" value="2"/>
</dbReference>
<keyword evidence="4" id="KW-1185">Reference proteome</keyword>
<evidence type="ECO:0000313" key="4">
    <source>
        <dbReference type="Proteomes" id="UP000621540"/>
    </source>
</evidence>
<feature type="domain" description="Fe/B12 periplasmic-binding" evidence="2">
    <location>
        <begin position="88"/>
        <end position="362"/>
    </location>
</feature>
<dbReference type="SUPFAM" id="SSF53807">
    <property type="entry name" value="Helical backbone' metal receptor"/>
    <property type="match status" value="1"/>
</dbReference>
<protein>
    <submittedName>
        <fullName evidence="3">ABC transporter substrate-binding protein</fullName>
    </submittedName>
</protein>
<dbReference type="PROSITE" id="PS50983">
    <property type="entry name" value="FE_B12_PBP"/>
    <property type="match status" value="1"/>
</dbReference>
<name>A0ABR7ICW5_9FIRM</name>
<comment type="caution">
    <text evidence="3">The sequence shown here is derived from an EMBL/GenBank/DDBJ whole genome shotgun (WGS) entry which is preliminary data.</text>
</comment>
<comment type="similarity">
    <text evidence="1">Belongs to the bacterial solute-binding protein 8 family.</text>
</comment>
<dbReference type="Pfam" id="PF01497">
    <property type="entry name" value="Peripla_BP_2"/>
    <property type="match status" value="1"/>
</dbReference>
<dbReference type="Proteomes" id="UP000621540">
    <property type="component" value="Unassembled WGS sequence"/>
</dbReference>
<proteinExistence type="inferred from homology"/>
<dbReference type="PANTHER" id="PTHR30535">
    <property type="entry name" value="VITAMIN B12-BINDING PROTEIN"/>
    <property type="match status" value="1"/>
</dbReference>
<evidence type="ECO:0000313" key="3">
    <source>
        <dbReference type="EMBL" id="MBC5754772.1"/>
    </source>
</evidence>
<dbReference type="InterPro" id="IPR050902">
    <property type="entry name" value="ABC_Transporter_SBP"/>
</dbReference>
<organism evidence="3 4">
    <name type="scientific">Roseburia yibonii</name>
    <dbReference type="NCBI Taxonomy" id="2763063"/>
    <lineage>
        <taxon>Bacteria</taxon>
        <taxon>Bacillati</taxon>
        <taxon>Bacillota</taxon>
        <taxon>Clostridia</taxon>
        <taxon>Lachnospirales</taxon>
        <taxon>Lachnospiraceae</taxon>
        <taxon>Roseburia</taxon>
    </lineage>
</organism>
<accession>A0ABR7ICW5</accession>
<gene>
    <name evidence="3" type="ORF">H8Z76_12270</name>
</gene>